<keyword evidence="4" id="KW-1185">Reference proteome</keyword>
<dbReference type="CDD" id="cd19941">
    <property type="entry name" value="TIL"/>
    <property type="match status" value="1"/>
</dbReference>
<evidence type="ECO:0000313" key="5">
    <source>
        <dbReference type="WBParaSite" id="HPLM_0001936101-mRNA-1"/>
    </source>
</evidence>
<dbReference type="WBParaSite" id="HPLM_0001936101-mRNA-1">
    <property type="protein sequence ID" value="HPLM_0001936101-mRNA-1"/>
    <property type="gene ID" value="HPLM_0001936101"/>
</dbReference>
<reference evidence="3 4" key="2">
    <citation type="submission" date="2018-11" db="EMBL/GenBank/DDBJ databases">
        <authorList>
            <consortium name="Pathogen Informatics"/>
        </authorList>
    </citation>
    <scope>NUCLEOTIDE SEQUENCE [LARGE SCALE GENOMIC DNA]</scope>
    <source>
        <strain evidence="3 4">MHpl1</strain>
    </source>
</reference>
<evidence type="ECO:0000313" key="4">
    <source>
        <dbReference type="Proteomes" id="UP000268014"/>
    </source>
</evidence>
<dbReference type="AlphaFoldDB" id="A0A0N4X4R9"/>
<evidence type="ECO:0000313" key="3">
    <source>
        <dbReference type="EMBL" id="VDO76685.1"/>
    </source>
</evidence>
<dbReference type="InterPro" id="IPR002919">
    <property type="entry name" value="TIL_dom"/>
</dbReference>
<dbReference type="OrthoDB" id="5788516at2759"/>
<dbReference type="Proteomes" id="UP000268014">
    <property type="component" value="Unassembled WGS sequence"/>
</dbReference>
<evidence type="ECO:0000259" key="2">
    <source>
        <dbReference type="Pfam" id="PF01826"/>
    </source>
</evidence>
<feature type="domain" description="TIL" evidence="2">
    <location>
        <begin position="53"/>
        <end position="113"/>
    </location>
</feature>
<dbReference type="InterPro" id="IPR036084">
    <property type="entry name" value="Ser_inhib-like_sf"/>
</dbReference>
<evidence type="ECO:0000256" key="1">
    <source>
        <dbReference type="ARBA" id="ARBA00022900"/>
    </source>
</evidence>
<accession>A0A0N4X4R9</accession>
<dbReference type="GO" id="GO:0004867">
    <property type="term" value="F:serine-type endopeptidase inhibitor activity"/>
    <property type="evidence" value="ECO:0007669"/>
    <property type="project" value="UniProtKB-KW"/>
</dbReference>
<keyword evidence="1" id="KW-0722">Serine protease inhibitor</keyword>
<protein>
    <submittedName>
        <fullName evidence="5">TIL domain-containing protein</fullName>
    </submittedName>
</protein>
<name>A0A0N4X4R9_HAEPC</name>
<proteinExistence type="predicted"/>
<dbReference type="STRING" id="6290.A0A0N4X4R9"/>
<keyword evidence="1" id="KW-0646">Protease inhibitor</keyword>
<dbReference type="Pfam" id="PF01826">
    <property type="entry name" value="TIL"/>
    <property type="match status" value="1"/>
</dbReference>
<dbReference type="Gene3D" id="2.10.25.10">
    <property type="entry name" value="Laminin"/>
    <property type="match status" value="1"/>
</dbReference>
<reference evidence="5" key="1">
    <citation type="submission" date="2017-02" db="UniProtKB">
        <authorList>
            <consortium name="WormBaseParasite"/>
        </authorList>
    </citation>
    <scope>IDENTIFICATION</scope>
</reference>
<organism evidence="5">
    <name type="scientific">Haemonchus placei</name>
    <name type="common">Barber's pole worm</name>
    <dbReference type="NCBI Taxonomy" id="6290"/>
    <lineage>
        <taxon>Eukaryota</taxon>
        <taxon>Metazoa</taxon>
        <taxon>Ecdysozoa</taxon>
        <taxon>Nematoda</taxon>
        <taxon>Chromadorea</taxon>
        <taxon>Rhabditida</taxon>
        <taxon>Rhabditina</taxon>
        <taxon>Rhabditomorpha</taxon>
        <taxon>Strongyloidea</taxon>
        <taxon>Trichostrongylidae</taxon>
        <taxon>Haemonchus</taxon>
    </lineage>
</organism>
<gene>
    <name evidence="3" type="ORF">HPLM_LOCUS19353</name>
</gene>
<sequence length="160" mass="17903">MSRPSFIQRCFQLIFGTNHCIITTECICKVLSKFSDVVISDGVLHDSLIPIVCPKNAEYRECTNICPAKTCSNFDKVSSCFSLRCGPPACMCKEGHVQLSKDIEQGCVPRETCLMLSNHANNCSSSRNCKEERRCPTQLDHALYPFCSGSQPTFYGRFLN</sequence>
<dbReference type="EMBL" id="UZAF01021239">
    <property type="protein sequence ID" value="VDO76685.1"/>
    <property type="molecule type" value="Genomic_DNA"/>
</dbReference>
<dbReference type="SUPFAM" id="SSF57567">
    <property type="entry name" value="Serine protease inhibitors"/>
    <property type="match status" value="1"/>
</dbReference>